<dbReference type="Pfam" id="PF01814">
    <property type="entry name" value="Hemerythrin"/>
    <property type="match status" value="1"/>
</dbReference>
<accession>A0ABP8DFQ8</accession>
<dbReference type="InterPro" id="IPR012312">
    <property type="entry name" value="Hemerythrin-like"/>
</dbReference>
<dbReference type="Proteomes" id="UP001500620">
    <property type="component" value="Unassembled WGS sequence"/>
</dbReference>
<dbReference type="PANTHER" id="PTHR35585">
    <property type="entry name" value="HHE DOMAIN PROTEIN (AFU_ORTHOLOGUE AFUA_4G00730)"/>
    <property type="match status" value="1"/>
</dbReference>
<dbReference type="EMBL" id="BAABAT010000019">
    <property type="protein sequence ID" value="GAA4254958.1"/>
    <property type="molecule type" value="Genomic_DNA"/>
</dbReference>
<proteinExistence type="predicted"/>
<feature type="domain" description="Hemerythrin-like" evidence="1">
    <location>
        <begin position="6"/>
        <end position="125"/>
    </location>
</feature>
<reference evidence="3" key="1">
    <citation type="journal article" date="2019" name="Int. J. Syst. Evol. Microbiol.">
        <title>The Global Catalogue of Microorganisms (GCM) 10K type strain sequencing project: providing services to taxonomists for standard genome sequencing and annotation.</title>
        <authorList>
            <consortium name="The Broad Institute Genomics Platform"/>
            <consortium name="The Broad Institute Genome Sequencing Center for Infectious Disease"/>
            <person name="Wu L."/>
            <person name="Ma J."/>
        </authorList>
    </citation>
    <scope>NUCLEOTIDE SEQUENCE [LARGE SCALE GENOMIC DNA]</scope>
    <source>
        <strain evidence="3">JCM 17441</strain>
    </source>
</reference>
<organism evidence="2 3">
    <name type="scientific">Dactylosporangium darangshiense</name>
    <dbReference type="NCBI Taxonomy" id="579108"/>
    <lineage>
        <taxon>Bacteria</taxon>
        <taxon>Bacillati</taxon>
        <taxon>Actinomycetota</taxon>
        <taxon>Actinomycetes</taxon>
        <taxon>Micromonosporales</taxon>
        <taxon>Micromonosporaceae</taxon>
        <taxon>Dactylosporangium</taxon>
    </lineage>
</organism>
<name>A0ABP8DFQ8_9ACTN</name>
<evidence type="ECO:0000313" key="2">
    <source>
        <dbReference type="EMBL" id="GAA4254958.1"/>
    </source>
</evidence>
<keyword evidence="3" id="KW-1185">Reference proteome</keyword>
<sequence length="188" mass="20111">MVTMDVVEAIVGDHVRFEQLLRALRVRDVDLDAVRERRAALRAELAHLLIGHAIAEESEVYPKLRELAGGGAHVEHGADEHVEGHRRLLALLDVGDVLSPAFDRAVGKLANSLAHHVDEEERTLLNDARLHLGGAAREALGAAWLAERDRLIATGCGSRAAVAALVPDAPSGVPAQRRSADAPLRGPA</sequence>
<comment type="caution">
    <text evidence="2">The sequence shown here is derived from an EMBL/GenBank/DDBJ whole genome shotgun (WGS) entry which is preliminary data.</text>
</comment>
<protein>
    <recommendedName>
        <fullName evidence="1">Hemerythrin-like domain-containing protein</fullName>
    </recommendedName>
</protein>
<evidence type="ECO:0000313" key="3">
    <source>
        <dbReference type="Proteomes" id="UP001500620"/>
    </source>
</evidence>
<gene>
    <name evidence="2" type="ORF">GCM10022255_061730</name>
</gene>
<evidence type="ECO:0000259" key="1">
    <source>
        <dbReference type="Pfam" id="PF01814"/>
    </source>
</evidence>
<dbReference type="PANTHER" id="PTHR35585:SF1">
    <property type="entry name" value="HHE DOMAIN PROTEIN (AFU_ORTHOLOGUE AFUA_4G00730)"/>
    <property type="match status" value="1"/>
</dbReference>